<dbReference type="CDD" id="cd07341">
    <property type="entry name" value="M56_BlaR1_MecR1_like"/>
    <property type="match status" value="1"/>
</dbReference>
<name>A0A290XGF7_9GAMM</name>
<evidence type="ECO:0000256" key="1">
    <source>
        <dbReference type="SAM" id="MobiDB-lite"/>
    </source>
</evidence>
<reference evidence="5" key="1">
    <citation type="submission" date="2017-09" db="EMBL/GenBank/DDBJ databases">
        <title>Luteimonas liuhanmingii sp.nov., isolated from the intestinal contents of Tibetan Plateau Pika in Yushu, Qinghai Province, China.</title>
        <authorList>
            <person name="Gui Z."/>
        </authorList>
    </citation>
    <scope>NUCLEOTIDE SEQUENCE [LARGE SCALE GENOMIC DNA]</scope>
    <source>
        <strain evidence="5">100111</strain>
    </source>
</reference>
<proteinExistence type="predicted"/>
<dbReference type="KEGG" id="lum:CNR27_13050"/>
<evidence type="ECO:0000313" key="4">
    <source>
        <dbReference type="EMBL" id="ATD68242.1"/>
    </source>
</evidence>
<feature type="compositionally biased region" description="Pro residues" evidence="1">
    <location>
        <begin position="356"/>
        <end position="406"/>
    </location>
</feature>
<dbReference type="PANTHER" id="PTHR34978">
    <property type="entry name" value="POSSIBLE SENSOR-TRANSDUCER PROTEIN BLAR"/>
    <property type="match status" value="1"/>
</dbReference>
<dbReference type="PANTHER" id="PTHR34978:SF3">
    <property type="entry name" value="SLR0241 PROTEIN"/>
    <property type="match status" value="1"/>
</dbReference>
<dbReference type="RefSeq" id="WP_096299412.1">
    <property type="nucleotide sequence ID" value="NZ_CP023406.1"/>
</dbReference>
<evidence type="ECO:0000259" key="3">
    <source>
        <dbReference type="Pfam" id="PF05569"/>
    </source>
</evidence>
<keyword evidence="5" id="KW-1185">Reference proteome</keyword>
<dbReference type="Proteomes" id="UP000218968">
    <property type="component" value="Chromosome"/>
</dbReference>
<evidence type="ECO:0000313" key="5">
    <source>
        <dbReference type="Proteomes" id="UP000218968"/>
    </source>
</evidence>
<feature type="transmembrane region" description="Helical" evidence="2">
    <location>
        <begin position="111"/>
        <end position="134"/>
    </location>
</feature>
<feature type="transmembrane region" description="Helical" evidence="2">
    <location>
        <begin position="14"/>
        <end position="32"/>
    </location>
</feature>
<organism evidence="4 5">
    <name type="scientific">Luteimonas chenhongjianii</name>
    <dbReference type="NCBI Taxonomy" id="2006110"/>
    <lineage>
        <taxon>Bacteria</taxon>
        <taxon>Pseudomonadati</taxon>
        <taxon>Pseudomonadota</taxon>
        <taxon>Gammaproteobacteria</taxon>
        <taxon>Lysobacterales</taxon>
        <taxon>Lysobacteraceae</taxon>
        <taxon>Luteimonas</taxon>
    </lineage>
</organism>
<dbReference type="InterPro" id="IPR008756">
    <property type="entry name" value="Peptidase_M56"/>
</dbReference>
<evidence type="ECO:0000256" key="2">
    <source>
        <dbReference type="SAM" id="Phobius"/>
    </source>
</evidence>
<feature type="transmembrane region" description="Helical" evidence="2">
    <location>
        <begin position="311"/>
        <end position="332"/>
    </location>
</feature>
<keyword evidence="2" id="KW-0812">Transmembrane</keyword>
<protein>
    <recommendedName>
        <fullName evidence="3">Peptidase M56 domain-containing protein</fullName>
    </recommendedName>
</protein>
<keyword evidence="2" id="KW-0472">Membrane</keyword>
<keyword evidence="2" id="KW-1133">Transmembrane helix</keyword>
<dbReference type="InterPro" id="IPR052173">
    <property type="entry name" value="Beta-lactam_resp_regulator"/>
</dbReference>
<sequence>MAIALLIDTLLPRLLAASIQGTLLVTLVWALCRALPRLSPNARCWLWWLVALQLVVGLVWSNPVALPLLPAFEQLAMPVPPVEPMQAGAAGLAAFASGDPVQFAPEASTPWSWPLLVASIWLLGLVAMIARSLSGLRASRRLIRTAEPCSDRTLLQALVLAADAHGLRAAPDVRVSDAITSPQLIGPWHPVLLLPRGYGEALQADELDMALTHELVHLQRRDLWLGLLPALAQHLFWFHPLAHLAAREYGLAREGACDAAVLAGHEHGAREYAQLLLRLGIAPRPEAGLASASPDYTFLKRRLTMLKTTRPLSSAIALSTTLLVATVGVLPYRITNAATPPAPPAPLAPPAASTLPAPPAPPAPRAPALPPLPATPPAPSAPAPIDLPPTPTPALPAEPTAPPAPPAGVVNSSRGHVHTIRTRHDGDGEGALRGTFTLGKPGAESYVLIDPEHNVAVGSTDELAEARAAQRGNESLLWLRRGDARYVVRDADTIGRFREAFADVARLGERQGALGAEQGALGAEQGELGARQGEIGGRVADLALQAVRNGDDASRRTALAALEAESRALGAKLGTMSGQQVALAEQQSALARQQADAQARANRQARSLLDEAVSSGRAQRL</sequence>
<dbReference type="OrthoDB" id="15218at2"/>
<dbReference type="Pfam" id="PF05569">
    <property type="entry name" value="Peptidase_M56"/>
    <property type="match status" value="1"/>
</dbReference>
<feature type="domain" description="Peptidase M56" evidence="3">
    <location>
        <begin position="14"/>
        <end position="306"/>
    </location>
</feature>
<feature type="transmembrane region" description="Helical" evidence="2">
    <location>
        <begin position="44"/>
        <end position="61"/>
    </location>
</feature>
<feature type="region of interest" description="Disordered" evidence="1">
    <location>
        <begin position="343"/>
        <end position="412"/>
    </location>
</feature>
<gene>
    <name evidence="4" type="ORF">CNR27_13050</name>
</gene>
<dbReference type="EMBL" id="CP023406">
    <property type="protein sequence ID" value="ATD68242.1"/>
    <property type="molecule type" value="Genomic_DNA"/>
</dbReference>
<accession>A0A290XGF7</accession>
<dbReference type="AlphaFoldDB" id="A0A290XGF7"/>